<accession>A0A3M7PVU0</accession>
<evidence type="ECO:0000313" key="2">
    <source>
        <dbReference type="Proteomes" id="UP000276133"/>
    </source>
</evidence>
<name>A0A3M7PVU0_BRAPC</name>
<dbReference type="EMBL" id="REGN01008739">
    <property type="protein sequence ID" value="RNA02851.1"/>
    <property type="molecule type" value="Genomic_DNA"/>
</dbReference>
<protein>
    <submittedName>
        <fullName evidence="1">Uncharacterized protein</fullName>
    </submittedName>
</protein>
<gene>
    <name evidence="1" type="ORF">BpHYR1_012284</name>
</gene>
<sequence length="100" mass="11609">MNSLNNRGVSTKKLEIKKKFYNKTCKTSRDLINSILVSVTLLILSSKFDSRRFTIRGGKPVRSVNRFMQPKSSIHIELLLEHIKILFLINIILQFVFNNT</sequence>
<evidence type="ECO:0000313" key="1">
    <source>
        <dbReference type="EMBL" id="RNA02851.1"/>
    </source>
</evidence>
<dbReference type="AlphaFoldDB" id="A0A3M7PVU0"/>
<organism evidence="1 2">
    <name type="scientific">Brachionus plicatilis</name>
    <name type="common">Marine rotifer</name>
    <name type="synonym">Brachionus muelleri</name>
    <dbReference type="NCBI Taxonomy" id="10195"/>
    <lineage>
        <taxon>Eukaryota</taxon>
        <taxon>Metazoa</taxon>
        <taxon>Spiralia</taxon>
        <taxon>Gnathifera</taxon>
        <taxon>Rotifera</taxon>
        <taxon>Eurotatoria</taxon>
        <taxon>Monogononta</taxon>
        <taxon>Pseudotrocha</taxon>
        <taxon>Ploima</taxon>
        <taxon>Brachionidae</taxon>
        <taxon>Brachionus</taxon>
    </lineage>
</organism>
<keyword evidence="2" id="KW-1185">Reference proteome</keyword>
<reference evidence="1 2" key="1">
    <citation type="journal article" date="2018" name="Sci. Rep.">
        <title>Genomic signatures of local adaptation to the degree of environmental predictability in rotifers.</title>
        <authorList>
            <person name="Franch-Gras L."/>
            <person name="Hahn C."/>
            <person name="Garcia-Roger E.M."/>
            <person name="Carmona M.J."/>
            <person name="Serra M."/>
            <person name="Gomez A."/>
        </authorList>
    </citation>
    <scope>NUCLEOTIDE SEQUENCE [LARGE SCALE GENOMIC DNA]</scope>
    <source>
        <strain evidence="1">HYR1</strain>
    </source>
</reference>
<comment type="caution">
    <text evidence="1">The sequence shown here is derived from an EMBL/GenBank/DDBJ whole genome shotgun (WGS) entry which is preliminary data.</text>
</comment>
<proteinExistence type="predicted"/>
<dbReference type="Proteomes" id="UP000276133">
    <property type="component" value="Unassembled WGS sequence"/>
</dbReference>